<keyword evidence="3" id="KW-0808">Transferase</keyword>
<dbReference type="SUPFAM" id="SSF53448">
    <property type="entry name" value="Nucleotide-diphospho-sugar transferases"/>
    <property type="match status" value="1"/>
</dbReference>
<dbReference type="eggNOG" id="COG3306">
    <property type="taxonomic scope" value="Bacteria"/>
</dbReference>
<dbReference type="AlphaFoldDB" id="A1T077"/>
<accession>A1T077</accession>
<dbReference type="Proteomes" id="UP000000639">
    <property type="component" value="Chromosome"/>
</dbReference>
<dbReference type="RefSeq" id="WP_011771694.1">
    <property type="nucleotide sequence ID" value="NC_008709.1"/>
</dbReference>
<sequence length="866" mass="101479">MSHIEQQEFCQSVRLKFSSFFEYKFVLDIGCLDINGNNNAFFSGCNYLGLDVAQGRNVDIITPGHELGMPDATFDTIVSTECFEHDQFYEKTIKNIYRMLKPGGLFLFTCATTGRPEHGTKRTTPDDAPLLQSFEGWSDYYKNLEEDDIKAIFDDFDSLFNEYCFSTNDKTKDLYFWGFKSGEYEPRSDYSFIINPENNAKNILEIKNSQEETLEILKKQTEEKVQYENKINSLESKHVIELEQLNSTLHDSQIELEQLNSKLHDSQIELLTIKKSITYRLTSPIRNFKHLLLRAYHSNKVNRVIRLSQLFYQNPKIALKAIQFVKKFGIKQTAKRLISASSLFIHAPVRHINIRDYEKIYILTTPHCTSLAKRIESSLAKISFESEVIFEKPKSGYQDTLYFVICPQMFTELPELYISYQLEQSVSSRWFTPEYFSILENSYAIFDYAENNINFLQENGLHYQQMFYMPVGYHKDLKSRIDEDYQYDVIFYGDINNARRKKYIEELSRNFNVKVIRDLFGEELYSEIAKAKVVVNIHYYENALLETTRIYESLSLNKLVISETSSDIEQHQDIKQCVDFVDIDDIEAMIARISYWIGDTENIKDKVTENISYLQSISDMFEFYFMRFMLSKDCITFDEFYELASKNIHFDTNFVCLGLPESTGRKVGFDCDNKYGIQYVPGLRHDLGWIGCGLSYKFIIRKAKEQNFETITICEDDVEFKTDFESRYQNIKNYLDGLENNSWDLFSGLIADFNSNTKVDKIQEYKEEEFIYIDKMTSTVLNVYSNAFFDKLLGWNDTNHDAETNTIDRYIENNGCKVITTPEYLVGHKEEMHSTLWGFNNSTYSEMIKQSSEKLNQKKDLFLQAK</sequence>
<feature type="coiled-coil region" evidence="1">
    <location>
        <begin position="200"/>
        <end position="269"/>
    </location>
</feature>
<dbReference type="GO" id="GO:0032259">
    <property type="term" value="P:methylation"/>
    <property type="evidence" value="ECO:0007669"/>
    <property type="project" value="UniProtKB-KW"/>
</dbReference>
<dbReference type="STRING" id="357804.Ping_3459"/>
<dbReference type="eggNOG" id="COG2230">
    <property type="taxonomic scope" value="Bacteria"/>
</dbReference>
<dbReference type="Pfam" id="PF01755">
    <property type="entry name" value="Glyco_transf_25"/>
    <property type="match status" value="1"/>
</dbReference>
<gene>
    <name evidence="3" type="ordered locus">Ping_3459</name>
</gene>
<evidence type="ECO:0000259" key="2">
    <source>
        <dbReference type="Pfam" id="PF01755"/>
    </source>
</evidence>
<dbReference type="InterPro" id="IPR002654">
    <property type="entry name" value="Glyco_trans_25"/>
</dbReference>
<evidence type="ECO:0000256" key="1">
    <source>
        <dbReference type="SAM" id="Coils"/>
    </source>
</evidence>
<dbReference type="InterPro" id="IPR029044">
    <property type="entry name" value="Nucleotide-diphossugar_trans"/>
</dbReference>
<evidence type="ECO:0000313" key="3">
    <source>
        <dbReference type="EMBL" id="ABM05142.1"/>
    </source>
</evidence>
<dbReference type="HOGENOM" id="CLU_016340_0_0_6"/>
<keyword evidence="1" id="KW-0175">Coiled coil</keyword>
<keyword evidence="4" id="KW-1185">Reference proteome</keyword>
<protein>
    <submittedName>
        <fullName evidence="3">Methyltransferase type 11</fullName>
    </submittedName>
</protein>
<organism evidence="3 4">
    <name type="scientific">Psychromonas ingrahamii (strain DSM 17664 / CCUG 51855 / 37)</name>
    <dbReference type="NCBI Taxonomy" id="357804"/>
    <lineage>
        <taxon>Bacteria</taxon>
        <taxon>Pseudomonadati</taxon>
        <taxon>Pseudomonadota</taxon>
        <taxon>Gammaproteobacteria</taxon>
        <taxon>Alteromonadales</taxon>
        <taxon>Psychromonadaceae</taxon>
        <taxon>Psychromonas</taxon>
    </lineage>
</organism>
<feature type="domain" description="Glycosyl transferase family 25" evidence="2">
    <location>
        <begin position="688"/>
        <end position="769"/>
    </location>
</feature>
<proteinExistence type="predicted"/>
<keyword evidence="3" id="KW-0489">Methyltransferase</keyword>
<dbReference type="GO" id="GO:0008168">
    <property type="term" value="F:methyltransferase activity"/>
    <property type="evidence" value="ECO:0007669"/>
    <property type="project" value="UniProtKB-KW"/>
</dbReference>
<dbReference type="InterPro" id="IPR029063">
    <property type="entry name" value="SAM-dependent_MTases_sf"/>
</dbReference>
<name>A1T077_PSYIN</name>
<dbReference type="CDD" id="cd02440">
    <property type="entry name" value="AdoMet_MTases"/>
    <property type="match status" value="1"/>
</dbReference>
<dbReference type="EMBL" id="CP000510">
    <property type="protein sequence ID" value="ABM05142.1"/>
    <property type="molecule type" value="Genomic_DNA"/>
</dbReference>
<dbReference type="KEGG" id="pin:Ping_3459"/>
<reference evidence="3 4" key="1">
    <citation type="submission" date="2007-01" db="EMBL/GenBank/DDBJ databases">
        <title>Complete sequence of Psychromonas ingrahamii 37.</title>
        <authorList>
            <consortium name="US DOE Joint Genome Institute"/>
            <person name="Copeland A."/>
            <person name="Lucas S."/>
            <person name="Lapidus A."/>
            <person name="Barry K."/>
            <person name="Detter J.C."/>
            <person name="Glavina del Rio T."/>
            <person name="Hammon N."/>
            <person name="Israni S."/>
            <person name="Dalin E."/>
            <person name="Tice H."/>
            <person name="Pitluck S."/>
            <person name="Thompson L.S."/>
            <person name="Brettin T."/>
            <person name="Bruce D."/>
            <person name="Han C."/>
            <person name="Tapia R."/>
            <person name="Schmutz J."/>
            <person name="Larimer F."/>
            <person name="Land M."/>
            <person name="Hauser L."/>
            <person name="Kyrpides N."/>
            <person name="Ivanova N."/>
            <person name="Staley J."/>
            <person name="Richardson P."/>
        </authorList>
    </citation>
    <scope>NUCLEOTIDE SEQUENCE [LARGE SCALE GENOMIC DNA]</scope>
    <source>
        <strain evidence="3 4">37</strain>
    </source>
</reference>
<dbReference type="Gene3D" id="3.40.50.150">
    <property type="entry name" value="Vaccinia Virus protein VP39"/>
    <property type="match status" value="1"/>
</dbReference>
<dbReference type="Pfam" id="PF13489">
    <property type="entry name" value="Methyltransf_23"/>
    <property type="match status" value="1"/>
</dbReference>
<dbReference type="SUPFAM" id="SSF53335">
    <property type="entry name" value="S-adenosyl-L-methionine-dependent methyltransferases"/>
    <property type="match status" value="1"/>
</dbReference>
<evidence type="ECO:0000313" key="4">
    <source>
        <dbReference type="Proteomes" id="UP000000639"/>
    </source>
</evidence>
<dbReference type="OrthoDB" id="6493506at2"/>